<gene>
    <name evidence="2" type="ORF">I0C86_00525</name>
</gene>
<evidence type="ECO:0000259" key="1">
    <source>
        <dbReference type="Pfam" id="PF03417"/>
    </source>
</evidence>
<dbReference type="Pfam" id="PF03417">
    <property type="entry name" value="AAT"/>
    <property type="match status" value="1"/>
</dbReference>
<dbReference type="EMBL" id="JADPUN010000024">
    <property type="protein sequence ID" value="MBF9127486.1"/>
    <property type="molecule type" value="Genomic_DNA"/>
</dbReference>
<dbReference type="PANTHER" id="PTHR34180:SF1">
    <property type="entry name" value="BETA-ALANYL-DOPAMINE_CARCININE HYDROLASE"/>
    <property type="match status" value="1"/>
</dbReference>
<dbReference type="InterPro" id="IPR005079">
    <property type="entry name" value="Peptidase_C45_hydrolase"/>
</dbReference>
<evidence type="ECO:0000313" key="2">
    <source>
        <dbReference type="EMBL" id="MBF9127486.1"/>
    </source>
</evidence>
<dbReference type="PANTHER" id="PTHR34180">
    <property type="entry name" value="PEPTIDASE C45"/>
    <property type="match status" value="1"/>
</dbReference>
<keyword evidence="3" id="KW-1185">Reference proteome</keyword>
<dbReference type="Gene3D" id="3.60.60.10">
    <property type="entry name" value="Penicillin V Acylase, Chain A"/>
    <property type="match status" value="1"/>
</dbReference>
<sequence length="389" mass="41861">MSTARRINHSDLPVPLVRVQGTPAECGRGYGAAARDLVVANLEFYLSRFRDEAGLDAAAVRAAGLAFRESTRRHHPRIAEMLDGVAEGADVRVDEIYALNARTELIYGNRRVREAAGAPQPDADAGGCTAVGVLGTHTGNGHLLLGQNWDWHPDQRDVMLLLATRDERGLTVLTLTEAGMLAKTGLNSAGVGVCVNMLGCDRDGLPDVSVEPGVPYHVLLRAALEADSLAEALKAVCRGTRNSSINLLLGQAAEAGGELIDLEMVPGDVGWSHPVDGLITHANHLETALPVYDTIKDWGGSSLFRSARARRLLASKAAIGKVGDHDLVVLFRDHASRPQSICRHVDERAPLAERSETVYSVLLDLDDRRFGIAAGPPCMHRYGWLDLAF</sequence>
<dbReference type="InterPro" id="IPR047801">
    <property type="entry name" value="Peptidase_C45"/>
</dbReference>
<reference evidence="2 3" key="1">
    <citation type="submission" date="2020-11" db="EMBL/GenBank/DDBJ databases">
        <title>A novel isolate from a Black sea contaminated sediment with potential to produce alkanes: Plantactinospora alkalitolerans sp. nov.</title>
        <authorList>
            <person name="Carro L."/>
            <person name="Veyisoglu A."/>
            <person name="Guven K."/>
            <person name="Schumann P."/>
            <person name="Klenk H.-P."/>
            <person name="Sahin N."/>
        </authorList>
    </citation>
    <scope>NUCLEOTIDE SEQUENCE [LARGE SCALE GENOMIC DNA]</scope>
    <source>
        <strain evidence="2 3">S1510</strain>
    </source>
</reference>
<dbReference type="NCBIfam" id="NF040521">
    <property type="entry name" value="C45_proenzyme"/>
    <property type="match status" value="1"/>
</dbReference>
<proteinExistence type="predicted"/>
<feature type="domain" description="Peptidase C45 hydrolase" evidence="1">
    <location>
        <begin position="138"/>
        <end position="375"/>
    </location>
</feature>
<dbReference type="RefSeq" id="WP_196199152.1">
    <property type="nucleotide sequence ID" value="NZ_JADPUN010000024.1"/>
</dbReference>
<protein>
    <recommendedName>
        <fullName evidence="1">Peptidase C45 hydrolase domain-containing protein</fullName>
    </recommendedName>
</protein>
<dbReference type="Proteomes" id="UP000638560">
    <property type="component" value="Unassembled WGS sequence"/>
</dbReference>
<accession>A0ABS0GN17</accession>
<evidence type="ECO:0000313" key="3">
    <source>
        <dbReference type="Proteomes" id="UP000638560"/>
    </source>
</evidence>
<organism evidence="2 3">
    <name type="scientific">Plantactinospora alkalitolerans</name>
    <dbReference type="NCBI Taxonomy" id="2789879"/>
    <lineage>
        <taxon>Bacteria</taxon>
        <taxon>Bacillati</taxon>
        <taxon>Actinomycetota</taxon>
        <taxon>Actinomycetes</taxon>
        <taxon>Micromonosporales</taxon>
        <taxon>Micromonosporaceae</taxon>
        <taxon>Plantactinospora</taxon>
    </lineage>
</organism>
<dbReference type="InterPro" id="IPR047794">
    <property type="entry name" value="C45_proenzyme-like"/>
</dbReference>
<name>A0ABS0GN17_9ACTN</name>
<comment type="caution">
    <text evidence="2">The sequence shown here is derived from an EMBL/GenBank/DDBJ whole genome shotgun (WGS) entry which is preliminary data.</text>
</comment>
<dbReference type="Gene3D" id="1.10.10.2120">
    <property type="match status" value="1"/>
</dbReference>